<dbReference type="GO" id="GO:0005829">
    <property type="term" value="C:cytosol"/>
    <property type="evidence" value="ECO:0007669"/>
    <property type="project" value="TreeGrafter"/>
</dbReference>
<organism evidence="6 7">
    <name type="scientific">Brachionus plicatilis</name>
    <name type="common">Marine rotifer</name>
    <name type="synonym">Brachionus muelleri</name>
    <dbReference type="NCBI Taxonomy" id="10195"/>
    <lineage>
        <taxon>Eukaryota</taxon>
        <taxon>Metazoa</taxon>
        <taxon>Spiralia</taxon>
        <taxon>Gnathifera</taxon>
        <taxon>Rotifera</taxon>
        <taxon>Eurotatoria</taxon>
        <taxon>Monogononta</taxon>
        <taxon>Pseudotrocha</taxon>
        <taxon>Ploima</taxon>
        <taxon>Brachionidae</taxon>
        <taxon>Brachionus</taxon>
    </lineage>
</organism>
<evidence type="ECO:0000313" key="6">
    <source>
        <dbReference type="EMBL" id="RNA30845.1"/>
    </source>
</evidence>
<feature type="compositionally biased region" description="Polar residues" evidence="4">
    <location>
        <begin position="461"/>
        <end position="477"/>
    </location>
</feature>
<gene>
    <name evidence="6" type="ORF">BpHYR1_022308</name>
</gene>
<dbReference type="InterPro" id="IPR040096">
    <property type="entry name" value="Ric1"/>
</dbReference>
<protein>
    <recommendedName>
        <fullName evidence="3">Protein RIC1 homolog</fullName>
    </recommendedName>
</protein>
<evidence type="ECO:0000256" key="2">
    <source>
        <dbReference type="ARBA" id="ARBA00023136"/>
    </source>
</evidence>
<evidence type="ECO:0000256" key="4">
    <source>
        <dbReference type="SAM" id="MobiDB-lite"/>
    </source>
</evidence>
<evidence type="ECO:0000256" key="1">
    <source>
        <dbReference type="ARBA" id="ARBA00004370"/>
    </source>
</evidence>
<evidence type="ECO:0000256" key="3">
    <source>
        <dbReference type="ARBA" id="ARBA00029879"/>
    </source>
</evidence>
<dbReference type="Proteomes" id="UP000276133">
    <property type="component" value="Unassembled WGS sequence"/>
</dbReference>
<reference evidence="6 7" key="1">
    <citation type="journal article" date="2018" name="Sci. Rep.">
        <title>Genomic signatures of local adaptation to the degree of environmental predictability in rotifers.</title>
        <authorList>
            <person name="Franch-Gras L."/>
            <person name="Hahn C."/>
            <person name="Garcia-Roger E.M."/>
            <person name="Carmona M.J."/>
            <person name="Serra M."/>
            <person name="Gomez A."/>
        </authorList>
    </citation>
    <scope>NUCLEOTIDE SEQUENCE [LARGE SCALE GENOMIC DNA]</scope>
    <source>
        <strain evidence="6">HYR1</strain>
    </source>
</reference>
<evidence type="ECO:0000313" key="7">
    <source>
        <dbReference type="Proteomes" id="UP000276133"/>
    </source>
</evidence>
<comment type="caution">
    <text evidence="6">The sequence shown here is derived from an EMBL/GenBank/DDBJ whole genome shotgun (WGS) entry which is preliminary data.</text>
</comment>
<feature type="region of interest" description="Disordered" evidence="4">
    <location>
        <begin position="461"/>
        <end position="490"/>
    </location>
</feature>
<dbReference type="GO" id="GO:0034066">
    <property type="term" value="C:Ric1-Rgp1 guanyl-nucleotide exchange factor complex"/>
    <property type="evidence" value="ECO:0007669"/>
    <property type="project" value="InterPro"/>
</dbReference>
<proteinExistence type="predicted"/>
<dbReference type="InterPro" id="IPR009771">
    <property type="entry name" value="RIC1_C"/>
</dbReference>
<dbReference type="OrthoDB" id="67540at2759"/>
<dbReference type="GO" id="GO:0006886">
    <property type="term" value="P:intracellular protein transport"/>
    <property type="evidence" value="ECO:0007669"/>
    <property type="project" value="InterPro"/>
</dbReference>
<feature type="domain" description="RIC1 C-terminal alpha solenoid region" evidence="5">
    <location>
        <begin position="272"/>
        <end position="433"/>
    </location>
</feature>
<dbReference type="AlphaFoldDB" id="A0A3M7S5C5"/>
<sequence>DYEDVFVKSSREPEKKSPLIRFYSRNSNLDNSYSKISKTSCLILQMNIFRNLMVLFGIDCKIQVFGLEGGKDSTSKIILNKLVEIPINAYVFNNPYLVVSINLCPLYIGNYNDVLKSNIESISTNMKSILLNIAGNLLMFQPDLDGLLSIPQDLNKTKPFTSLPPIMLSDNTENFWVVTDNPRHKLLNGLINYSLWIHCGSNGMKLWLPLSGEESTVNQSNRIILNFSLNFYPISLLVNESIIIGAQSDAICLNQISYCQIQKKTQLFMPLILEGLVRKKLFIDAKKLLNGYRYLPYFLHIVELLVHKILEDEANLSEDEMSKFVLSDVIKFIEDFPEYLKIISHCTRKSEVAIWPYLFSVVGHPRDLYEKCLSENDLETASSYLVVIQNTENSKLCEKFANMLLKSALQNGQWELVREITRFLSSIDPSDYENEVFNHSAESQNSSYNVDSPKNKKLLSQKNSINSARTSTSSLGQLSKDDSKLKHQTSSKSLTKKVSFVDDQVKPPSDFELYKKTIETTIYDYASELLKSFRLKQLFEMFFNLSFLNIENWLVQFQQVSIIDDYVQAISNVHFDFNWPYPILVNQFNKTNSFVVELSESEKNNKISDFIFDGLDQTEEEYKPIDDAANSLYDFDLMAQELANTGSANSKKQINFMLDTFLYSKCYEWVLVLAIVLKKFSAISDVMRLVKLNEISPTIADSLKNGVDQLDQWTTNECRGYKSIVQKVIGL</sequence>
<feature type="non-terminal residue" evidence="6">
    <location>
        <position position="1"/>
    </location>
</feature>
<keyword evidence="2" id="KW-0472">Membrane</keyword>
<dbReference type="STRING" id="10195.A0A3M7S5C5"/>
<dbReference type="EMBL" id="REGN01002033">
    <property type="protein sequence ID" value="RNA30845.1"/>
    <property type="molecule type" value="Genomic_DNA"/>
</dbReference>
<keyword evidence="7" id="KW-1185">Reference proteome</keyword>
<dbReference type="PANTHER" id="PTHR22746">
    <property type="entry name" value="RAB6A-GEF COMPLEX PARTNER PROTEIN 1"/>
    <property type="match status" value="1"/>
</dbReference>
<dbReference type="Pfam" id="PF07064">
    <property type="entry name" value="RIC1"/>
    <property type="match status" value="1"/>
</dbReference>
<accession>A0A3M7S5C5</accession>
<evidence type="ECO:0000259" key="5">
    <source>
        <dbReference type="Pfam" id="PF07064"/>
    </source>
</evidence>
<dbReference type="PANTHER" id="PTHR22746:SF10">
    <property type="entry name" value="GUANINE NUCLEOTIDE EXCHANGE FACTOR SUBUNIT RIC1"/>
    <property type="match status" value="1"/>
</dbReference>
<dbReference type="GO" id="GO:0000139">
    <property type="term" value="C:Golgi membrane"/>
    <property type="evidence" value="ECO:0007669"/>
    <property type="project" value="TreeGrafter"/>
</dbReference>
<dbReference type="GO" id="GO:0042147">
    <property type="term" value="P:retrograde transport, endosome to Golgi"/>
    <property type="evidence" value="ECO:0007669"/>
    <property type="project" value="TreeGrafter"/>
</dbReference>
<comment type="subcellular location">
    <subcellularLocation>
        <location evidence="1">Membrane</location>
    </subcellularLocation>
</comment>
<name>A0A3M7S5C5_BRAPC</name>